<evidence type="ECO:0000313" key="2">
    <source>
        <dbReference type="Proteomes" id="UP000216101"/>
    </source>
</evidence>
<dbReference type="SUPFAM" id="SSF51445">
    <property type="entry name" value="(Trans)glycosidases"/>
    <property type="match status" value="1"/>
</dbReference>
<dbReference type="AlphaFoldDB" id="A0A266Q3M9"/>
<protein>
    <recommendedName>
        <fullName evidence="3">Protein kinase domain-containing protein</fullName>
    </recommendedName>
</protein>
<dbReference type="SUPFAM" id="SSF56112">
    <property type="entry name" value="Protein kinase-like (PK-like)"/>
    <property type="match status" value="1"/>
</dbReference>
<dbReference type="RefSeq" id="WP_094985531.1">
    <property type="nucleotide sequence ID" value="NZ_NHNI01000002.1"/>
</dbReference>
<dbReference type="EMBL" id="NHNI01000002">
    <property type="protein sequence ID" value="OZY84484.1"/>
    <property type="molecule type" value="Genomic_DNA"/>
</dbReference>
<sequence>MSNTLGYSTLAITGFTGLISNRFNQHVVIDQLAALKDLCCSEKAVKLSNGGDYVVKYPLIADQGEIAVAIKVFKPQSWWKDKYDHKNKSKAERSFHAACFLQDNGINTPVPIAWLERWDGTRLMESYYLCIFEPGTSFRDALSDIYYNQRNNAPLIDLLHIVAPAIRAMHDAGFMHGDMGNQNILLPRSETGAWLQPQFIDLNRAKYSSEPLTIKQRAFDLARIALPGAYLKIFKTIYNNHQDFPADFESLEQKARKRFWGHRRSVKWRHPIRHWKNKKRAASKPVYPPIQDIWLWDEKSAQPMIVPSRQEKHAYRKWRYLFSMVWQGVCAAPGIYRRYQQLLTQSYTTPIEMKGRIGIALHPHPDYTETELQLLEQLGNPPVLIRFCHHETATEWNRTIALVKQLRSKGLEVMLAVLQDRQALLQPDSWKQFLTLIIESLGDQVAHIEITHASNRLKWGIWSSDEYRQLMMPALELQQRFPHIRLVGPACIDFEYLPVIAALDTHPKTQPLAALSHLLYVDRRGAPEATQGRQFSTLEKSALLKALAQWSDRCSDKVIVSEVNWPVKHAGIWSPIGCPYETPKWRRDEPGENDDDYANYMLRYYLITLCSGHIEQVFWWRLSAHGYGLVDDRNNFMPRTAFYALAQLLRLIGTARFVRKLDTESNVYALEFDAEERKITVAWRSDNNTSVIPASINYEKIIDRDGKELTTASISGAPIYLLGESTAMR</sequence>
<name>A0A266Q3M9_9GAMM</name>
<dbReference type="InterPro" id="IPR017853">
    <property type="entry name" value="GH"/>
</dbReference>
<accession>A0A266Q3M9</accession>
<organism evidence="1 2">
    <name type="scientific">Cellvibrio mixtus</name>
    <dbReference type="NCBI Taxonomy" id="39650"/>
    <lineage>
        <taxon>Bacteria</taxon>
        <taxon>Pseudomonadati</taxon>
        <taxon>Pseudomonadota</taxon>
        <taxon>Gammaproteobacteria</taxon>
        <taxon>Cellvibrionales</taxon>
        <taxon>Cellvibrionaceae</taxon>
        <taxon>Cellvibrio</taxon>
    </lineage>
</organism>
<comment type="caution">
    <text evidence="1">The sequence shown here is derived from an EMBL/GenBank/DDBJ whole genome shotgun (WGS) entry which is preliminary data.</text>
</comment>
<dbReference type="Pfam" id="PF06293">
    <property type="entry name" value="Kdo"/>
    <property type="match status" value="1"/>
</dbReference>
<dbReference type="Proteomes" id="UP000216101">
    <property type="component" value="Unassembled WGS sequence"/>
</dbReference>
<dbReference type="InterPro" id="IPR011009">
    <property type="entry name" value="Kinase-like_dom_sf"/>
</dbReference>
<proteinExistence type="predicted"/>
<gene>
    <name evidence="1" type="ORF">CBP51_14875</name>
</gene>
<evidence type="ECO:0008006" key="3">
    <source>
        <dbReference type="Google" id="ProtNLM"/>
    </source>
</evidence>
<keyword evidence="2" id="KW-1185">Reference proteome</keyword>
<dbReference type="Gene3D" id="1.10.510.10">
    <property type="entry name" value="Transferase(Phosphotransferase) domain 1"/>
    <property type="match status" value="1"/>
</dbReference>
<evidence type="ECO:0000313" key="1">
    <source>
        <dbReference type="EMBL" id="OZY84484.1"/>
    </source>
</evidence>
<reference evidence="2" key="1">
    <citation type="submission" date="2017-05" db="EMBL/GenBank/DDBJ databases">
        <authorList>
            <person name="Barney B.M."/>
        </authorList>
    </citation>
    <scope>NUCLEOTIDE SEQUENCE [LARGE SCALE GENOMIC DNA]</scope>
    <source>
        <strain evidence="2">PSBB022</strain>
    </source>
</reference>